<keyword evidence="3" id="KW-0687">Ribonucleoprotein</keyword>
<keyword evidence="5" id="KW-1185">Reference proteome</keyword>
<dbReference type="InterPro" id="IPR036967">
    <property type="entry name" value="Ribosomal_uS11_sf"/>
</dbReference>
<dbReference type="AlphaFoldDB" id="A0A5E4N2N9"/>
<proteinExistence type="inferred from homology"/>
<accession>A0A5E4N2N9</accession>
<comment type="similarity">
    <text evidence="1">Belongs to the universal ribosomal protein uS11 family.</text>
</comment>
<dbReference type="GO" id="GO:0003735">
    <property type="term" value="F:structural constituent of ribosome"/>
    <property type="evidence" value="ECO:0007669"/>
    <property type="project" value="InterPro"/>
</dbReference>
<organism evidence="4 5">
    <name type="scientific">Cinara cedri</name>
    <dbReference type="NCBI Taxonomy" id="506608"/>
    <lineage>
        <taxon>Eukaryota</taxon>
        <taxon>Metazoa</taxon>
        <taxon>Ecdysozoa</taxon>
        <taxon>Arthropoda</taxon>
        <taxon>Hexapoda</taxon>
        <taxon>Insecta</taxon>
        <taxon>Pterygota</taxon>
        <taxon>Neoptera</taxon>
        <taxon>Paraneoptera</taxon>
        <taxon>Hemiptera</taxon>
        <taxon>Sternorrhyncha</taxon>
        <taxon>Aphidomorpha</taxon>
        <taxon>Aphidoidea</taxon>
        <taxon>Aphididae</taxon>
        <taxon>Lachninae</taxon>
        <taxon>Cinara</taxon>
    </lineage>
</organism>
<dbReference type="Gene3D" id="3.30.420.80">
    <property type="entry name" value="Ribosomal protein S11"/>
    <property type="match status" value="1"/>
</dbReference>
<evidence type="ECO:0000313" key="4">
    <source>
        <dbReference type="EMBL" id="VVC38910.1"/>
    </source>
</evidence>
<evidence type="ECO:0000256" key="1">
    <source>
        <dbReference type="ARBA" id="ARBA00006194"/>
    </source>
</evidence>
<dbReference type="GO" id="GO:0005840">
    <property type="term" value="C:ribosome"/>
    <property type="evidence" value="ECO:0007669"/>
    <property type="project" value="UniProtKB-KW"/>
</dbReference>
<dbReference type="EMBL" id="CABPRJ010001519">
    <property type="protein sequence ID" value="VVC38910.1"/>
    <property type="molecule type" value="Genomic_DNA"/>
</dbReference>
<keyword evidence="2" id="KW-0689">Ribosomal protein</keyword>
<dbReference type="GO" id="GO:1990904">
    <property type="term" value="C:ribonucleoprotein complex"/>
    <property type="evidence" value="ECO:0007669"/>
    <property type="project" value="UniProtKB-KW"/>
</dbReference>
<sequence length="140" mass="15503">MFPDMNTSNMLFGGIKFSDIPICHIKSSKNNTILHVTKPSGERIMIRSCGMEGFKNTRKGTNIAAQATAIGLATRVLELGIHTVRVTIQGLGPGRMVRILSILSMGLVVWWDTPTIKKHIFFSIFNTCFRIDTPGIIINN</sequence>
<dbReference type="InterPro" id="IPR001971">
    <property type="entry name" value="Ribosomal_uS11"/>
</dbReference>
<dbReference type="GO" id="GO:0006412">
    <property type="term" value="P:translation"/>
    <property type="evidence" value="ECO:0007669"/>
    <property type="project" value="InterPro"/>
</dbReference>
<evidence type="ECO:0000256" key="3">
    <source>
        <dbReference type="ARBA" id="ARBA00023274"/>
    </source>
</evidence>
<dbReference type="SUPFAM" id="SSF53137">
    <property type="entry name" value="Translational machinery components"/>
    <property type="match status" value="1"/>
</dbReference>
<protein>
    <recommendedName>
        <fullName evidence="6">Ribosomal protein S11</fullName>
    </recommendedName>
</protein>
<name>A0A5E4N2N9_9HEMI</name>
<evidence type="ECO:0008006" key="6">
    <source>
        <dbReference type="Google" id="ProtNLM"/>
    </source>
</evidence>
<reference evidence="4 5" key="1">
    <citation type="submission" date="2019-08" db="EMBL/GenBank/DDBJ databases">
        <authorList>
            <person name="Alioto T."/>
            <person name="Alioto T."/>
            <person name="Gomez Garrido J."/>
        </authorList>
    </citation>
    <scope>NUCLEOTIDE SEQUENCE [LARGE SCALE GENOMIC DNA]</scope>
</reference>
<dbReference type="PANTHER" id="PTHR11759">
    <property type="entry name" value="40S RIBOSOMAL PROTEIN S14/30S RIBOSOMAL PROTEIN S11"/>
    <property type="match status" value="1"/>
</dbReference>
<dbReference type="OrthoDB" id="1654884at2759"/>
<evidence type="ECO:0000313" key="5">
    <source>
        <dbReference type="Proteomes" id="UP000325440"/>
    </source>
</evidence>
<evidence type="ECO:0000256" key="2">
    <source>
        <dbReference type="ARBA" id="ARBA00022980"/>
    </source>
</evidence>
<dbReference type="Proteomes" id="UP000325440">
    <property type="component" value="Unassembled WGS sequence"/>
</dbReference>
<dbReference type="Pfam" id="PF00411">
    <property type="entry name" value="Ribosomal_S11"/>
    <property type="match status" value="1"/>
</dbReference>
<gene>
    <name evidence="4" type="ORF">CINCED_3A022709</name>
</gene>